<name>A0A8J1TGV4_OWEFU</name>
<comment type="caution">
    <text evidence="8">The sequence shown here is derived from an EMBL/GenBank/DDBJ whole genome shotgun (WGS) entry which is preliminary data.</text>
</comment>
<evidence type="ECO:0000313" key="9">
    <source>
        <dbReference type="Proteomes" id="UP000749559"/>
    </source>
</evidence>
<dbReference type="AlphaFoldDB" id="A0A8J1TGV4"/>
<dbReference type="InterPro" id="IPR015424">
    <property type="entry name" value="PyrdxlP-dep_Trfase"/>
</dbReference>
<dbReference type="GO" id="GO:0016831">
    <property type="term" value="F:carboxy-lyase activity"/>
    <property type="evidence" value="ECO:0007669"/>
    <property type="project" value="UniProtKB-KW"/>
</dbReference>
<dbReference type="GO" id="GO:0005737">
    <property type="term" value="C:cytoplasm"/>
    <property type="evidence" value="ECO:0007669"/>
    <property type="project" value="TreeGrafter"/>
</dbReference>
<dbReference type="Gene3D" id="3.40.640.10">
    <property type="entry name" value="Type I PLP-dependent aspartate aminotransferase-like (Major domain)"/>
    <property type="match status" value="1"/>
</dbReference>
<dbReference type="Gene3D" id="3.90.1150.10">
    <property type="entry name" value="Aspartate Aminotransferase, domain 1"/>
    <property type="match status" value="1"/>
</dbReference>
<dbReference type="EMBL" id="CAIIXF020000002">
    <property type="protein sequence ID" value="CAH1777547.1"/>
    <property type="molecule type" value="Genomic_DNA"/>
</dbReference>
<dbReference type="SUPFAM" id="SSF53383">
    <property type="entry name" value="PLP-dependent transferases"/>
    <property type="match status" value="1"/>
</dbReference>
<dbReference type="InterPro" id="IPR015422">
    <property type="entry name" value="PyrdxlP-dep_Trfase_small"/>
</dbReference>
<feature type="modified residue" description="N6-(pyridoxal phosphate)lysine" evidence="6">
    <location>
        <position position="337"/>
    </location>
</feature>
<dbReference type="Proteomes" id="UP000749559">
    <property type="component" value="Unassembled WGS sequence"/>
</dbReference>
<comment type="cofactor">
    <cofactor evidence="1 6 7">
        <name>pyridoxal 5'-phosphate</name>
        <dbReference type="ChEBI" id="CHEBI:597326"/>
    </cofactor>
</comment>
<dbReference type="InterPro" id="IPR010977">
    <property type="entry name" value="Aromatic_deC"/>
</dbReference>
<sequence length="510" mass="57589">MDETFMQNVAQKCDHFENDPETFKSWLNKIEKFTLDFTQKCSLIDTKARDVEQKHTNKEPMGEEDELDHSNIDDKAHIEELGKAKEVSRLKGWGKMDFSEQWDMDKALGVIQENMGYTGGKVGCRLGFIPSSGLVVSCLGELLARIINPHTALFYSNPGAVQLEEEMVRWLVEFVGMPTSSQGALVSGASIASIMAVRTAVQAKHIKARDYHRQVVYITQHTHRCILKALKICGMAECEVRTVKHDYGTRMDPEHLETSLKEDMQNGLHPFMIIATLGNVDIGAIDPLDAIATVAKRHDTWFHVDAAYGGFYMFSKEVRQKSKGVELADSLIISPHKGLNLPWGSSALLVKHGAYLHAAMTLDTQGNYLADTQHDHYSPSEYSLELSRPFRALPLWLTLRLLGTSHFEDCIREKMALTMFCYDELKKIPDIKVGPVPELSIVAFQLKSKDNKKLDELLTKINQDGRLYLSSTKIDGELYIRLSFNSMSTHTTHVKKALQIIKEFLMLILI</sequence>
<evidence type="ECO:0000256" key="7">
    <source>
        <dbReference type="RuleBase" id="RU000382"/>
    </source>
</evidence>
<evidence type="ECO:0000256" key="1">
    <source>
        <dbReference type="ARBA" id="ARBA00001933"/>
    </source>
</evidence>
<dbReference type="OrthoDB" id="392571at2759"/>
<evidence type="ECO:0000256" key="2">
    <source>
        <dbReference type="ARBA" id="ARBA00009533"/>
    </source>
</evidence>
<keyword evidence="5 7" id="KW-0456">Lyase</keyword>
<dbReference type="Pfam" id="PF00282">
    <property type="entry name" value="Pyridoxal_deC"/>
    <property type="match status" value="1"/>
</dbReference>
<evidence type="ECO:0000256" key="3">
    <source>
        <dbReference type="ARBA" id="ARBA00022793"/>
    </source>
</evidence>
<protein>
    <submittedName>
        <fullName evidence="8">Uncharacterized protein</fullName>
    </submittedName>
</protein>
<organism evidence="8 9">
    <name type="scientific">Owenia fusiformis</name>
    <name type="common">Polychaete worm</name>
    <dbReference type="NCBI Taxonomy" id="6347"/>
    <lineage>
        <taxon>Eukaryota</taxon>
        <taxon>Metazoa</taxon>
        <taxon>Spiralia</taxon>
        <taxon>Lophotrochozoa</taxon>
        <taxon>Annelida</taxon>
        <taxon>Polychaeta</taxon>
        <taxon>Sedentaria</taxon>
        <taxon>Canalipalpata</taxon>
        <taxon>Sabellida</taxon>
        <taxon>Oweniida</taxon>
        <taxon>Oweniidae</taxon>
        <taxon>Owenia</taxon>
    </lineage>
</organism>
<dbReference type="PANTHER" id="PTHR11999:SF70">
    <property type="entry name" value="MIP05841P"/>
    <property type="match status" value="1"/>
</dbReference>
<comment type="similarity">
    <text evidence="2 7">Belongs to the group II decarboxylase family.</text>
</comment>
<keyword evidence="4 6" id="KW-0663">Pyridoxal phosphate</keyword>
<reference evidence="8" key="1">
    <citation type="submission" date="2022-03" db="EMBL/GenBank/DDBJ databases">
        <authorList>
            <person name="Martin C."/>
        </authorList>
    </citation>
    <scope>NUCLEOTIDE SEQUENCE</scope>
</reference>
<dbReference type="InterPro" id="IPR002129">
    <property type="entry name" value="PyrdxlP-dep_de-COase"/>
</dbReference>
<keyword evidence="9" id="KW-1185">Reference proteome</keyword>
<proteinExistence type="inferred from homology"/>
<dbReference type="GO" id="GO:0019752">
    <property type="term" value="P:carboxylic acid metabolic process"/>
    <property type="evidence" value="ECO:0007669"/>
    <property type="project" value="InterPro"/>
</dbReference>
<dbReference type="PANTHER" id="PTHR11999">
    <property type="entry name" value="GROUP II PYRIDOXAL-5-PHOSPHATE DECARBOXYLASE"/>
    <property type="match status" value="1"/>
</dbReference>
<dbReference type="GO" id="GO:0030170">
    <property type="term" value="F:pyridoxal phosphate binding"/>
    <property type="evidence" value="ECO:0007669"/>
    <property type="project" value="InterPro"/>
</dbReference>
<gene>
    <name evidence="8" type="ORF">OFUS_LOCUS4575</name>
</gene>
<evidence type="ECO:0000313" key="8">
    <source>
        <dbReference type="EMBL" id="CAH1777547.1"/>
    </source>
</evidence>
<dbReference type="InterPro" id="IPR015421">
    <property type="entry name" value="PyrdxlP-dep_Trfase_major"/>
</dbReference>
<evidence type="ECO:0000256" key="5">
    <source>
        <dbReference type="ARBA" id="ARBA00023239"/>
    </source>
</evidence>
<evidence type="ECO:0000256" key="6">
    <source>
        <dbReference type="PIRSR" id="PIRSR602129-50"/>
    </source>
</evidence>
<accession>A0A8J1TGV4</accession>
<evidence type="ECO:0000256" key="4">
    <source>
        <dbReference type="ARBA" id="ARBA00022898"/>
    </source>
</evidence>
<keyword evidence="3" id="KW-0210">Decarboxylase</keyword>